<evidence type="ECO:0000256" key="2">
    <source>
        <dbReference type="SAM" id="MobiDB-lite"/>
    </source>
</evidence>
<gene>
    <name evidence="5" type="ORF">SAMN02745121_01990</name>
</gene>
<reference evidence="6" key="1">
    <citation type="submission" date="2016-10" db="EMBL/GenBank/DDBJ databases">
        <authorList>
            <person name="Varghese N."/>
            <person name="Submissions S."/>
        </authorList>
    </citation>
    <scope>NUCLEOTIDE SEQUENCE [LARGE SCALE GENOMIC DNA]</scope>
    <source>
        <strain evidence="6">ATCC 25963</strain>
    </source>
</reference>
<name>A0A1I1VUR1_9BACT</name>
<dbReference type="Proteomes" id="UP000199400">
    <property type="component" value="Unassembled WGS sequence"/>
</dbReference>
<dbReference type="InterPro" id="IPR003790">
    <property type="entry name" value="GHL10"/>
</dbReference>
<dbReference type="SUPFAM" id="SSF51445">
    <property type="entry name" value="(Trans)glycosidases"/>
    <property type="match status" value="1"/>
</dbReference>
<accession>A0A1I1VUR1</accession>
<dbReference type="EMBL" id="FOMX01000005">
    <property type="protein sequence ID" value="SFD86816.1"/>
    <property type="molecule type" value="Genomic_DNA"/>
</dbReference>
<dbReference type="Gene3D" id="3.20.20.80">
    <property type="entry name" value="Glycosidases"/>
    <property type="match status" value="1"/>
</dbReference>
<keyword evidence="5" id="KW-0449">Lipoprotein</keyword>
<dbReference type="PANTHER" id="PTHR43405">
    <property type="entry name" value="GLYCOSYL HYDROLASE DIGH"/>
    <property type="match status" value="1"/>
</dbReference>
<keyword evidence="6" id="KW-1185">Reference proteome</keyword>
<organism evidence="5 6">
    <name type="scientific">Nannocystis exedens</name>
    <dbReference type="NCBI Taxonomy" id="54"/>
    <lineage>
        <taxon>Bacteria</taxon>
        <taxon>Pseudomonadati</taxon>
        <taxon>Myxococcota</taxon>
        <taxon>Polyangia</taxon>
        <taxon>Nannocystales</taxon>
        <taxon>Nannocystaceae</taxon>
        <taxon>Nannocystis</taxon>
    </lineage>
</organism>
<evidence type="ECO:0000259" key="4">
    <source>
        <dbReference type="Pfam" id="PF02638"/>
    </source>
</evidence>
<feature type="compositionally biased region" description="Gly residues" evidence="2">
    <location>
        <begin position="66"/>
        <end position="75"/>
    </location>
</feature>
<feature type="chain" id="PRO_5011612173" evidence="3">
    <location>
        <begin position="23"/>
        <end position="538"/>
    </location>
</feature>
<evidence type="ECO:0000313" key="6">
    <source>
        <dbReference type="Proteomes" id="UP000199400"/>
    </source>
</evidence>
<evidence type="ECO:0000313" key="5">
    <source>
        <dbReference type="EMBL" id="SFD86816.1"/>
    </source>
</evidence>
<feature type="domain" description="Glycosyl hydrolase-like 10" evidence="4">
    <location>
        <begin position="89"/>
        <end position="376"/>
    </location>
</feature>
<evidence type="ECO:0000256" key="1">
    <source>
        <dbReference type="ARBA" id="ARBA00022729"/>
    </source>
</evidence>
<feature type="signal peptide" evidence="3">
    <location>
        <begin position="1"/>
        <end position="22"/>
    </location>
</feature>
<dbReference type="InterPro" id="IPR052177">
    <property type="entry name" value="Divisome_Glycosyl_Hydrolase"/>
</dbReference>
<protein>
    <submittedName>
        <fullName evidence="5">Uncharacterized lipoprotein YddW, UPF0748 family</fullName>
    </submittedName>
</protein>
<dbReference type="InterPro" id="IPR017853">
    <property type="entry name" value="GH"/>
</dbReference>
<sequence>MALFRPTGLSFVVVLSALPACGQDPATTTDSSTTTGADTTDPPGTATTTDVPATGTTTTSEPTTGDGTGSTGTTGGDPQQWVPVAHTREFRAAWVATVSNINFPSATGLSATAMQDELLAILDTVQATGLNAVVFQVRPECDAVYSSDLEPWSRYLTGEQGEDPGVDPLQFLIDEGHARGIEVHAWLNPYRAKANANHALAANHVASLLPQYAYEYSTFLWMDPGAKEVQDQLLAVVADLVTRYDVDGIHFDDYFYPYPVDGVDFPDDSTWEAFQGGGGQLSRADWRRDNVNAMVEAVGHTVADIAPHVRYGISPFGIYRPGIPEGISGFDQYEGLYADPLLWMQEGWVDYLAPQLYWPTTQAAQAYGKLIEWWSSITGGGRYIFAGNYLSKLGTEDKWSLDEFKQEILLSRQYAEQGSQGNIFFQIAPLQENLLGVTDAFKAEFYATPALTPPIAALADEVVAPPTVTLDGAQASLTHADLDSLRAWVVYAQSGQEFVIDRIVPAQTTSIDLSPGTWAISAAGKHNVESQGVLVTVP</sequence>
<keyword evidence="1 3" id="KW-0732">Signal</keyword>
<feature type="compositionally biased region" description="Low complexity" evidence="2">
    <location>
        <begin position="25"/>
        <end position="65"/>
    </location>
</feature>
<feature type="region of interest" description="Disordered" evidence="2">
    <location>
        <begin position="24"/>
        <end position="80"/>
    </location>
</feature>
<dbReference type="Pfam" id="PF02638">
    <property type="entry name" value="GHL10"/>
    <property type="match status" value="1"/>
</dbReference>
<dbReference type="PANTHER" id="PTHR43405:SF1">
    <property type="entry name" value="GLYCOSYL HYDROLASE DIGH"/>
    <property type="match status" value="1"/>
</dbReference>
<evidence type="ECO:0000256" key="3">
    <source>
        <dbReference type="SAM" id="SignalP"/>
    </source>
</evidence>
<dbReference type="AlphaFoldDB" id="A0A1I1VUR1"/>
<proteinExistence type="predicted"/>